<accession>A0ABY2ASW6</accession>
<dbReference type="EMBL" id="SJXE01000001">
    <property type="protein sequence ID" value="TCI05212.1"/>
    <property type="molecule type" value="Genomic_DNA"/>
</dbReference>
<keyword evidence="4 7" id="KW-0812">Transmembrane</keyword>
<feature type="domain" description="Major facilitator superfamily (MFS) profile" evidence="8">
    <location>
        <begin position="1"/>
        <end position="199"/>
    </location>
</feature>
<dbReference type="Gene3D" id="1.20.1250.20">
    <property type="entry name" value="MFS general substrate transporter like domains"/>
    <property type="match status" value="1"/>
</dbReference>
<keyword evidence="2" id="KW-0813">Transport</keyword>
<feature type="transmembrane region" description="Helical" evidence="7">
    <location>
        <begin position="85"/>
        <end position="103"/>
    </location>
</feature>
<feature type="transmembrane region" description="Helical" evidence="7">
    <location>
        <begin position="283"/>
        <end position="304"/>
    </location>
</feature>
<evidence type="ECO:0000259" key="8">
    <source>
        <dbReference type="PROSITE" id="PS50850"/>
    </source>
</evidence>
<feature type="transmembrane region" description="Helical" evidence="7">
    <location>
        <begin position="214"/>
        <end position="235"/>
    </location>
</feature>
<evidence type="ECO:0000256" key="4">
    <source>
        <dbReference type="ARBA" id="ARBA00022692"/>
    </source>
</evidence>
<comment type="subcellular location">
    <subcellularLocation>
        <location evidence="1">Cell membrane</location>
        <topology evidence="1">Multi-pass membrane protein</topology>
    </subcellularLocation>
</comment>
<dbReference type="InterPro" id="IPR036259">
    <property type="entry name" value="MFS_trans_sf"/>
</dbReference>
<sequence length="413" mass="44690">MNTKHNTRLPRLVFIFSALTLERLGYYGFRAILVLFLVQATAEGGLGIATNDAISYFGIFTMLSYLLVMIGGFCADFLLSRINTILSGAVMSAIGLFGLYLSFSSATLLWPSLILIALGTSFFRPAIWALTADICRGVGAKQDGVFTLLYLGTTIGALISGLFVGWTTQLIGYSGSFIPLALFMLLSGGLLFFFPHITQTETHGRPSTRTLRSVLTPILIILFACGLSCTFWYVFDEISNQLYPLQQSIDLGGLTHAIGPFLTSFLWLPLGIAWIFVPVNSWLKLAAGILCLVGASQVLTSALYGNNDQLLVQILVIEVLLGFSEVLIAPVIISLVSQYGSQRFIATSFAVVIFAGGLANSLPHFLGPMTLTSLPTIISFLLTATTIILVSVGVLRTLNSRKITSPQSEQLKQ</sequence>
<dbReference type="Pfam" id="PF07690">
    <property type="entry name" value="MFS_1"/>
    <property type="match status" value="1"/>
</dbReference>
<keyword evidence="6 7" id="KW-0472">Membrane</keyword>
<dbReference type="RefSeq" id="WP_131414465.1">
    <property type="nucleotide sequence ID" value="NZ_SJXE01000001.1"/>
</dbReference>
<evidence type="ECO:0000313" key="10">
    <source>
        <dbReference type="Proteomes" id="UP000292554"/>
    </source>
</evidence>
<organism evidence="9 10">
    <name type="scientific">Corallincola luteus</name>
    <dbReference type="NCBI Taxonomy" id="1775177"/>
    <lineage>
        <taxon>Bacteria</taxon>
        <taxon>Pseudomonadati</taxon>
        <taxon>Pseudomonadota</taxon>
        <taxon>Gammaproteobacteria</taxon>
        <taxon>Alteromonadales</taxon>
        <taxon>Psychromonadaceae</taxon>
        <taxon>Corallincola</taxon>
    </lineage>
</organism>
<evidence type="ECO:0000256" key="7">
    <source>
        <dbReference type="SAM" id="Phobius"/>
    </source>
</evidence>
<evidence type="ECO:0000313" key="9">
    <source>
        <dbReference type="EMBL" id="TCI05212.1"/>
    </source>
</evidence>
<dbReference type="SUPFAM" id="SSF103473">
    <property type="entry name" value="MFS general substrate transporter"/>
    <property type="match status" value="1"/>
</dbReference>
<feature type="transmembrane region" description="Helical" evidence="7">
    <location>
        <begin position="344"/>
        <end position="362"/>
    </location>
</feature>
<dbReference type="InterPro" id="IPR011701">
    <property type="entry name" value="MFS"/>
</dbReference>
<feature type="transmembrane region" description="Helical" evidence="7">
    <location>
        <begin position="53"/>
        <end position="78"/>
    </location>
</feature>
<dbReference type="PROSITE" id="PS50850">
    <property type="entry name" value="MFS"/>
    <property type="match status" value="1"/>
</dbReference>
<reference evidence="9 10" key="1">
    <citation type="submission" date="2019-02" db="EMBL/GenBank/DDBJ databases">
        <title>Corallincola luteus sp. nov., a marine bacterium isolated from surface sediment of Bohai Sea in China.</title>
        <authorList>
            <person name="Ren Q."/>
        </authorList>
    </citation>
    <scope>NUCLEOTIDE SEQUENCE [LARGE SCALE GENOMIC DNA]</scope>
    <source>
        <strain evidence="9 10">DASS28</strain>
    </source>
</reference>
<protein>
    <submittedName>
        <fullName evidence="9">MFS transporter</fullName>
    </submittedName>
</protein>
<evidence type="ECO:0000256" key="5">
    <source>
        <dbReference type="ARBA" id="ARBA00022989"/>
    </source>
</evidence>
<keyword evidence="10" id="KW-1185">Reference proteome</keyword>
<evidence type="ECO:0000256" key="6">
    <source>
        <dbReference type="ARBA" id="ARBA00023136"/>
    </source>
</evidence>
<keyword evidence="5 7" id="KW-1133">Transmembrane helix</keyword>
<feature type="transmembrane region" description="Helical" evidence="7">
    <location>
        <begin position="12"/>
        <end position="38"/>
    </location>
</feature>
<keyword evidence="3" id="KW-1003">Cell membrane</keyword>
<dbReference type="InterPro" id="IPR020846">
    <property type="entry name" value="MFS_dom"/>
</dbReference>
<feature type="transmembrane region" description="Helical" evidence="7">
    <location>
        <begin position="109"/>
        <end position="132"/>
    </location>
</feature>
<dbReference type="PANTHER" id="PTHR23517">
    <property type="entry name" value="RESISTANCE PROTEIN MDTM, PUTATIVE-RELATED-RELATED"/>
    <property type="match status" value="1"/>
</dbReference>
<evidence type="ECO:0000256" key="2">
    <source>
        <dbReference type="ARBA" id="ARBA00022448"/>
    </source>
</evidence>
<dbReference type="InterPro" id="IPR050171">
    <property type="entry name" value="MFS_Transporters"/>
</dbReference>
<comment type="caution">
    <text evidence="9">The sequence shown here is derived from an EMBL/GenBank/DDBJ whole genome shotgun (WGS) entry which is preliminary data.</text>
</comment>
<dbReference type="Proteomes" id="UP000292554">
    <property type="component" value="Unassembled WGS sequence"/>
</dbReference>
<feature type="transmembrane region" description="Helical" evidence="7">
    <location>
        <begin position="255"/>
        <end position="276"/>
    </location>
</feature>
<evidence type="ECO:0000256" key="3">
    <source>
        <dbReference type="ARBA" id="ARBA00022475"/>
    </source>
</evidence>
<dbReference type="PANTHER" id="PTHR23517:SF15">
    <property type="entry name" value="PROTON-DEPENDENT OLIGOPEPTIDE FAMILY TRANSPORT PROTEIN"/>
    <property type="match status" value="1"/>
</dbReference>
<feature type="transmembrane region" description="Helical" evidence="7">
    <location>
        <begin position="170"/>
        <end position="194"/>
    </location>
</feature>
<name>A0ABY2ASW6_9GAMM</name>
<feature type="transmembrane region" description="Helical" evidence="7">
    <location>
        <begin position="310"/>
        <end position="332"/>
    </location>
</feature>
<feature type="transmembrane region" description="Helical" evidence="7">
    <location>
        <begin position="374"/>
        <end position="395"/>
    </location>
</feature>
<proteinExistence type="predicted"/>
<evidence type="ECO:0000256" key="1">
    <source>
        <dbReference type="ARBA" id="ARBA00004651"/>
    </source>
</evidence>
<feature type="transmembrane region" description="Helical" evidence="7">
    <location>
        <begin position="144"/>
        <end position="164"/>
    </location>
</feature>
<gene>
    <name evidence="9" type="ORF">EZV61_04415</name>
</gene>